<dbReference type="EMBL" id="ML978716">
    <property type="protein sequence ID" value="KAF2088397.1"/>
    <property type="molecule type" value="Genomic_DNA"/>
</dbReference>
<evidence type="ECO:0000259" key="2">
    <source>
        <dbReference type="Pfam" id="PF23566"/>
    </source>
</evidence>
<evidence type="ECO:0000313" key="3">
    <source>
        <dbReference type="EMBL" id="KAF2088397.1"/>
    </source>
</evidence>
<keyword evidence="4" id="KW-1185">Reference proteome</keyword>
<dbReference type="Pfam" id="PF02541">
    <property type="entry name" value="Ppx-GppA"/>
    <property type="match status" value="1"/>
</dbReference>
<dbReference type="InterPro" id="IPR057512">
    <property type="entry name" value="RTG2_C"/>
</dbReference>
<comment type="caution">
    <text evidence="3">The sequence shown here is derived from an EMBL/GenBank/DDBJ whole genome shotgun (WGS) entry which is preliminary data.</text>
</comment>
<evidence type="ECO:0000313" key="4">
    <source>
        <dbReference type="Proteomes" id="UP000799776"/>
    </source>
</evidence>
<dbReference type="InterPro" id="IPR043129">
    <property type="entry name" value="ATPase_NBD"/>
</dbReference>
<dbReference type="OrthoDB" id="2014654at2759"/>
<feature type="domain" description="RTG2 C-terminal" evidence="2">
    <location>
        <begin position="331"/>
        <end position="527"/>
    </location>
</feature>
<feature type="non-terminal residue" evidence="3">
    <location>
        <position position="527"/>
    </location>
</feature>
<dbReference type="PANTHER" id="PTHR30005">
    <property type="entry name" value="EXOPOLYPHOSPHATASE"/>
    <property type="match status" value="1"/>
</dbReference>
<accession>A0A9P4LXQ4</accession>
<protein>
    <submittedName>
        <fullName evidence="3">Ppx-GppA-domain-containing protein</fullName>
    </submittedName>
</protein>
<evidence type="ECO:0000259" key="1">
    <source>
        <dbReference type="Pfam" id="PF02541"/>
    </source>
</evidence>
<proteinExistence type="predicted"/>
<dbReference type="InterPro" id="IPR050273">
    <property type="entry name" value="GppA/Ppx_hydrolase"/>
</dbReference>
<dbReference type="Gene3D" id="3.30.420.40">
    <property type="match status" value="1"/>
</dbReference>
<dbReference type="InterPro" id="IPR003695">
    <property type="entry name" value="Ppx_GppA_N"/>
</dbReference>
<dbReference type="FunFam" id="3.30.420.40:FF:000191">
    <property type="entry name" value="Retrograde regulation protein 2"/>
    <property type="match status" value="1"/>
</dbReference>
<dbReference type="Pfam" id="PF23566">
    <property type="entry name" value="RTG2_C"/>
    <property type="match status" value="1"/>
</dbReference>
<dbReference type="GO" id="GO:0006357">
    <property type="term" value="P:regulation of transcription by RNA polymerase II"/>
    <property type="evidence" value="ECO:0007669"/>
    <property type="project" value="TreeGrafter"/>
</dbReference>
<organism evidence="3 4">
    <name type="scientific">Saccharata proteae CBS 121410</name>
    <dbReference type="NCBI Taxonomy" id="1314787"/>
    <lineage>
        <taxon>Eukaryota</taxon>
        <taxon>Fungi</taxon>
        <taxon>Dikarya</taxon>
        <taxon>Ascomycota</taxon>
        <taxon>Pezizomycotina</taxon>
        <taxon>Dothideomycetes</taxon>
        <taxon>Dothideomycetes incertae sedis</taxon>
        <taxon>Botryosphaeriales</taxon>
        <taxon>Saccharataceae</taxon>
        <taxon>Saccharata</taxon>
    </lineage>
</organism>
<reference evidence="3" key="1">
    <citation type="journal article" date="2020" name="Stud. Mycol.">
        <title>101 Dothideomycetes genomes: a test case for predicting lifestyles and emergence of pathogens.</title>
        <authorList>
            <person name="Haridas S."/>
            <person name="Albert R."/>
            <person name="Binder M."/>
            <person name="Bloem J."/>
            <person name="Labutti K."/>
            <person name="Salamov A."/>
            <person name="Andreopoulos B."/>
            <person name="Baker S."/>
            <person name="Barry K."/>
            <person name="Bills G."/>
            <person name="Bluhm B."/>
            <person name="Cannon C."/>
            <person name="Castanera R."/>
            <person name="Culley D."/>
            <person name="Daum C."/>
            <person name="Ezra D."/>
            <person name="Gonzalez J."/>
            <person name="Henrissat B."/>
            <person name="Kuo A."/>
            <person name="Liang C."/>
            <person name="Lipzen A."/>
            <person name="Lutzoni F."/>
            <person name="Magnuson J."/>
            <person name="Mondo S."/>
            <person name="Nolan M."/>
            <person name="Ohm R."/>
            <person name="Pangilinan J."/>
            <person name="Park H.-J."/>
            <person name="Ramirez L."/>
            <person name="Alfaro M."/>
            <person name="Sun H."/>
            <person name="Tritt A."/>
            <person name="Yoshinaga Y."/>
            <person name="Zwiers L.-H."/>
            <person name="Turgeon B."/>
            <person name="Goodwin S."/>
            <person name="Spatafora J."/>
            <person name="Crous P."/>
            <person name="Grigoriev I."/>
        </authorList>
    </citation>
    <scope>NUCLEOTIDE SEQUENCE</scope>
    <source>
        <strain evidence="3">CBS 121410</strain>
    </source>
</reference>
<sequence>SNGIRFSITDLTPATARLLPTVYASRADISLYDAQWEGSEKVPIPESVTSQIIQEFRRFKCICADFKVPDTHVRILATEATRVALNGKEFCMSIKDATGWEVNLLSKEDEGKVGAYGIASSFSEVRGLVMDLGGGSTQLNWVWTERGHVNMGKAVSMPYGAAALMKGNVKKVRNASWIRLDFQLIIANLKSAYERIAPPEKLKDASSHAHGIPLYLSGGGFRGWGFHLMHFHHSSPYPIPVINGFSSPFSTVNSQHIISAAIAASEDPEAASSDMHRISSRRASQFPAIAKLVDCLAKALPPLSTVHFAQGGVREGLLFETLAPEVRMKAPLVEATALLPRVTPPDDAAAAARLISAALPPTAQPIEAGFGVVDSSFCSALARSLYAHAGVPKDIRTAVGLLVGVTGTLAGSFGISHVDRAALGIALCEAHGGRSKLPHAQLHLYDGLMGILTDKERWWVRYVGRVAGLVLELWPAGNVSAAKRIEVNGEWDKDAIKLSLASVRGLDAALLDEEADWISKLGKKKKW</sequence>
<gene>
    <name evidence="3" type="ORF">K490DRAFT_7935</name>
</gene>
<feature type="non-terminal residue" evidence="3">
    <location>
        <position position="1"/>
    </location>
</feature>
<dbReference type="PANTHER" id="PTHR30005:SF0">
    <property type="entry name" value="RETROGRADE REGULATION PROTEIN 2"/>
    <property type="match status" value="1"/>
</dbReference>
<feature type="domain" description="Ppx/GppA phosphatase N-terminal" evidence="1">
    <location>
        <begin position="18"/>
        <end position="172"/>
    </location>
</feature>
<dbReference type="Gene3D" id="3.30.420.150">
    <property type="entry name" value="Exopolyphosphatase. Domain 2"/>
    <property type="match status" value="1"/>
</dbReference>
<dbReference type="AlphaFoldDB" id="A0A9P4LXQ4"/>
<name>A0A9P4LXQ4_9PEZI</name>
<dbReference type="SUPFAM" id="SSF53067">
    <property type="entry name" value="Actin-like ATPase domain"/>
    <property type="match status" value="2"/>
</dbReference>
<dbReference type="Proteomes" id="UP000799776">
    <property type="component" value="Unassembled WGS sequence"/>
</dbReference>